<comment type="subcellular location">
    <subcellularLocation>
        <location evidence="1">Membrane</location>
        <topology evidence="1">Multi-pass membrane protein</topology>
    </subcellularLocation>
</comment>
<accession>A0A7U2F228</accession>
<feature type="transmembrane region" description="Helical" evidence="5">
    <location>
        <begin position="391"/>
        <end position="410"/>
    </location>
</feature>
<feature type="transmembrane region" description="Helical" evidence="5">
    <location>
        <begin position="61"/>
        <end position="85"/>
    </location>
</feature>
<evidence type="ECO:0000256" key="5">
    <source>
        <dbReference type="SAM" id="Phobius"/>
    </source>
</evidence>
<evidence type="ECO:0000313" key="7">
    <source>
        <dbReference type="EMBL" id="QRC97299.1"/>
    </source>
</evidence>
<feature type="domain" description="Major facilitator superfamily (MFS) profile" evidence="6">
    <location>
        <begin position="60"/>
        <end position="516"/>
    </location>
</feature>
<evidence type="ECO:0000259" key="6">
    <source>
        <dbReference type="PROSITE" id="PS50850"/>
    </source>
</evidence>
<evidence type="ECO:0000313" key="8">
    <source>
        <dbReference type="Proteomes" id="UP000663193"/>
    </source>
</evidence>
<dbReference type="InterPro" id="IPR036259">
    <property type="entry name" value="MFS_trans_sf"/>
</dbReference>
<gene>
    <name evidence="7" type="ORF">JI435_089200</name>
</gene>
<feature type="transmembrane region" description="Helical" evidence="5">
    <location>
        <begin position="489"/>
        <end position="510"/>
    </location>
</feature>
<feature type="transmembrane region" description="Helical" evidence="5">
    <location>
        <begin position="105"/>
        <end position="123"/>
    </location>
</feature>
<dbReference type="OrthoDB" id="268400at2759"/>
<keyword evidence="2 5" id="KW-0812">Transmembrane</keyword>
<evidence type="ECO:0000256" key="1">
    <source>
        <dbReference type="ARBA" id="ARBA00004141"/>
    </source>
</evidence>
<feature type="transmembrane region" description="Helical" evidence="5">
    <location>
        <begin position="128"/>
        <end position="147"/>
    </location>
</feature>
<dbReference type="PROSITE" id="PS50850">
    <property type="entry name" value="MFS"/>
    <property type="match status" value="1"/>
</dbReference>
<dbReference type="VEuPathDB" id="FungiDB:JI435_089200"/>
<feature type="transmembrane region" description="Helical" evidence="5">
    <location>
        <begin position="458"/>
        <end position="477"/>
    </location>
</feature>
<dbReference type="GO" id="GO:0022857">
    <property type="term" value="F:transmembrane transporter activity"/>
    <property type="evidence" value="ECO:0007669"/>
    <property type="project" value="InterPro"/>
</dbReference>
<dbReference type="Proteomes" id="UP000663193">
    <property type="component" value="Chromosome 7"/>
</dbReference>
<reference evidence="8" key="1">
    <citation type="journal article" date="2021" name="BMC Genomics">
        <title>Chromosome-level genome assembly and manually-curated proteome of model necrotroph Parastagonospora nodorum Sn15 reveals a genome-wide trove of candidate effector homologs, and redundancy of virulence-related functions within an accessory chromosome.</title>
        <authorList>
            <person name="Bertazzoni S."/>
            <person name="Jones D.A.B."/>
            <person name="Phan H.T."/>
            <person name="Tan K.-C."/>
            <person name="Hane J.K."/>
        </authorList>
    </citation>
    <scope>NUCLEOTIDE SEQUENCE [LARGE SCALE GENOMIC DNA]</scope>
    <source>
        <strain evidence="8">SN15 / ATCC MYA-4574 / FGSC 10173)</strain>
    </source>
</reference>
<keyword evidence="4 5" id="KW-0472">Membrane</keyword>
<dbReference type="PANTHER" id="PTHR23502:SF164">
    <property type="entry name" value="MAJOR FACILITATOR SUPERFAMILY (MFS) PROFILE DOMAIN-CONTAINING PROTEIN"/>
    <property type="match status" value="1"/>
</dbReference>
<evidence type="ECO:0000256" key="4">
    <source>
        <dbReference type="ARBA" id="ARBA00023136"/>
    </source>
</evidence>
<dbReference type="GO" id="GO:0016020">
    <property type="term" value="C:membrane"/>
    <property type="evidence" value="ECO:0007669"/>
    <property type="project" value="UniProtKB-SubCell"/>
</dbReference>
<name>A0A7U2F228_PHANO</name>
<feature type="transmembrane region" description="Helical" evidence="5">
    <location>
        <begin position="153"/>
        <end position="174"/>
    </location>
</feature>
<dbReference type="EMBL" id="CP069029">
    <property type="protein sequence ID" value="QRC97299.1"/>
    <property type="molecule type" value="Genomic_DNA"/>
</dbReference>
<dbReference type="InterPro" id="IPR011701">
    <property type="entry name" value="MFS"/>
</dbReference>
<feature type="transmembrane region" description="Helical" evidence="5">
    <location>
        <begin position="313"/>
        <end position="338"/>
    </location>
</feature>
<evidence type="ECO:0000256" key="3">
    <source>
        <dbReference type="ARBA" id="ARBA00022989"/>
    </source>
</evidence>
<evidence type="ECO:0000256" key="2">
    <source>
        <dbReference type="ARBA" id="ARBA00022692"/>
    </source>
</evidence>
<keyword evidence="8" id="KW-1185">Reference proteome</keyword>
<proteinExistence type="predicted"/>
<dbReference type="Pfam" id="PF07690">
    <property type="entry name" value="MFS_1"/>
    <property type="match status" value="1"/>
</dbReference>
<dbReference type="SUPFAM" id="SSF103473">
    <property type="entry name" value="MFS general substrate transporter"/>
    <property type="match status" value="1"/>
</dbReference>
<dbReference type="PANTHER" id="PTHR23502">
    <property type="entry name" value="MAJOR FACILITATOR SUPERFAMILY"/>
    <property type="match status" value="1"/>
</dbReference>
<organism evidence="7 8">
    <name type="scientific">Phaeosphaeria nodorum (strain SN15 / ATCC MYA-4574 / FGSC 10173)</name>
    <name type="common">Glume blotch fungus</name>
    <name type="synonym">Parastagonospora nodorum</name>
    <dbReference type="NCBI Taxonomy" id="321614"/>
    <lineage>
        <taxon>Eukaryota</taxon>
        <taxon>Fungi</taxon>
        <taxon>Dikarya</taxon>
        <taxon>Ascomycota</taxon>
        <taxon>Pezizomycotina</taxon>
        <taxon>Dothideomycetes</taxon>
        <taxon>Pleosporomycetidae</taxon>
        <taxon>Pleosporales</taxon>
        <taxon>Pleosporineae</taxon>
        <taxon>Phaeosphaeriaceae</taxon>
        <taxon>Parastagonospora</taxon>
    </lineage>
</organism>
<protein>
    <recommendedName>
        <fullName evidence="6">Major facilitator superfamily (MFS) profile domain-containing protein</fullName>
    </recommendedName>
</protein>
<dbReference type="AlphaFoldDB" id="A0A7U2F228"/>
<keyword evidence="3 5" id="KW-1133">Transmembrane helix</keyword>
<feature type="transmembrane region" description="Helical" evidence="5">
    <location>
        <begin position="186"/>
        <end position="209"/>
    </location>
</feature>
<feature type="transmembrane region" description="Helical" evidence="5">
    <location>
        <begin position="215"/>
        <end position="237"/>
    </location>
</feature>
<feature type="transmembrane region" description="Helical" evidence="5">
    <location>
        <begin position="350"/>
        <end position="371"/>
    </location>
</feature>
<dbReference type="InterPro" id="IPR020846">
    <property type="entry name" value="MFS_dom"/>
</dbReference>
<sequence length="525" mass="57301">MVSTETKENTTTHIDYVDAHKKAAKPVVGTIKLYDEGGIVLIPTPTNDPNDPLNLPIWQKWFILVIVGLYAATGNLMVSGISAILPIVQASYNNNPKAHDLATWPAFYMGVGNLLAIPVAHAVGRRPVYLLSTIVLSFGCLWCAYSGNLNSHIAGRNVMSIAAGQAEALCPIIVQEIFYLHERGVVVAWFCALQTLGTAALIVASSYLANGLGWRWWYGIFGCLSGAIAVLSIIFVAETKYTRTLEALNGEGIEEEDGTLVPVTTNTMRELDTVNYAPRSFLRDMLPWKGKAEWYKAVDCWVQMFQIIWFPNIIWLVFINSAALGIYVLMTALFAGLLVQPPFLWSFETLGYVFAGQIATAVAVPIFSGYLSDWTTKALSKRNGGISQPEYRLIALIIPLAAILISTIIFGKTAQTPSNWSWAGIAVTINTEYFGFVSIVVSSFVYCMDAYPQRIDAALVLICSLRGFIGFGISFGSISFVEKAGYEGALNICAGIVAALMGMGVVVYVFGAKIRAITQKWAQDE</sequence>
<dbReference type="Gene3D" id="1.20.1250.20">
    <property type="entry name" value="MFS general substrate transporter like domains"/>
    <property type="match status" value="1"/>
</dbReference>
<feature type="transmembrane region" description="Helical" evidence="5">
    <location>
        <begin position="422"/>
        <end position="446"/>
    </location>
</feature>